<keyword evidence="2" id="KW-1185">Reference proteome</keyword>
<name>A0A6M4ILX1_9BACT</name>
<protein>
    <submittedName>
        <fullName evidence="1">Uncharacterized protein</fullName>
    </submittedName>
</protein>
<dbReference type="KEGG" id="ggr:HKW67_05725"/>
<dbReference type="InterPro" id="IPR006311">
    <property type="entry name" value="TAT_signal"/>
</dbReference>
<dbReference type="SUPFAM" id="SSF75169">
    <property type="entry name" value="DsrEFH-like"/>
    <property type="match status" value="1"/>
</dbReference>
<evidence type="ECO:0000313" key="2">
    <source>
        <dbReference type="Proteomes" id="UP000500938"/>
    </source>
</evidence>
<dbReference type="Proteomes" id="UP000500938">
    <property type="component" value="Chromosome"/>
</dbReference>
<reference evidence="1 2" key="1">
    <citation type="submission" date="2020-05" db="EMBL/GenBank/DDBJ databases">
        <title>Complete genome sequence of Gemmatimonas greenlandica TET16.</title>
        <authorList>
            <person name="Zeng Y."/>
        </authorList>
    </citation>
    <scope>NUCLEOTIDE SEQUENCE [LARGE SCALE GENOMIC DNA]</scope>
    <source>
        <strain evidence="1 2">TET16</strain>
    </source>
</reference>
<accession>A0A6M4ILX1</accession>
<dbReference type="Gene3D" id="3.40.1260.10">
    <property type="entry name" value="DsrEFH-like"/>
    <property type="match status" value="1"/>
</dbReference>
<dbReference type="PROSITE" id="PS51318">
    <property type="entry name" value="TAT"/>
    <property type="match status" value="1"/>
</dbReference>
<organism evidence="1 2">
    <name type="scientific">Gemmatimonas groenlandica</name>
    <dbReference type="NCBI Taxonomy" id="2732249"/>
    <lineage>
        <taxon>Bacteria</taxon>
        <taxon>Pseudomonadati</taxon>
        <taxon>Gemmatimonadota</taxon>
        <taxon>Gemmatimonadia</taxon>
        <taxon>Gemmatimonadales</taxon>
        <taxon>Gemmatimonadaceae</taxon>
        <taxon>Gemmatimonas</taxon>
    </lineage>
</organism>
<dbReference type="AlphaFoldDB" id="A0A6M4ILX1"/>
<gene>
    <name evidence="1" type="ORF">HKW67_05725</name>
</gene>
<dbReference type="EMBL" id="CP053085">
    <property type="protein sequence ID" value="QJR35045.1"/>
    <property type="molecule type" value="Genomic_DNA"/>
</dbReference>
<dbReference type="RefSeq" id="WP_171224473.1">
    <property type="nucleotide sequence ID" value="NZ_CP053085.1"/>
</dbReference>
<evidence type="ECO:0000313" key="1">
    <source>
        <dbReference type="EMBL" id="QJR35045.1"/>
    </source>
</evidence>
<proteinExistence type="predicted"/>
<dbReference type="InterPro" id="IPR027396">
    <property type="entry name" value="DsrEFH-like"/>
</dbReference>
<sequence>MTHDTPSTSGRRTFLSRVVTVGAALGFAAPRSADALERPLAPGAPLLAATDDPWISRLKGKHRVVFHSHLASDGIALRWAQTFLDTQKSAYGLTDADSSVVVGLNGRAIGLLFNDVLWGKYPIGETLQMPGSRNANIALVAQLVARGVIILACNNSIRASGQRFLPEAQRGDATLRTAFADEARASLLPGIDVVPAMIVTLQQAQDRGCRYIYGGG</sequence>